<gene>
    <name evidence="11" type="primary">bfr</name>
    <name evidence="11" type="ORF">F6V25_01340</name>
</gene>
<dbReference type="GO" id="GO:0004322">
    <property type="term" value="F:ferroxidase activity"/>
    <property type="evidence" value="ECO:0007669"/>
    <property type="project" value="UniProtKB-EC"/>
</dbReference>
<evidence type="ECO:0000256" key="2">
    <source>
        <dbReference type="ARBA" id="ARBA00022434"/>
    </source>
</evidence>
<dbReference type="PIRSF" id="PIRSF002560">
    <property type="entry name" value="Bacterioferritin"/>
    <property type="match status" value="1"/>
</dbReference>
<keyword evidence="9" id="KW-0175">Coiled coil</keyword>
<dbReference type="GO" id="GO:0005829">
    <property type="term" value="C:cytosol"/>
    <property type="evidence" value="ECO:0007669"/>
    <property type="project" value="TreeGrafter"/>
</dbReference>
<dbReference type="PANTHER" id="PTHR30295">
    <property type="entry name" value="BACTERIOFERRITIN"/>
    <property type="match status" value="1"/>
</dbReference>
<dbReference type="InterPro" id="IPR008331">
    <property type="entry name" value="Ferritin_DPS_dom"/>
</dbReference>
<keyword evidence="4 6" id="KW-0479">Metal-binding</keyword>
<evidence type="ECO:0000256" key="6">
    <source>
        <dbReference type="PIRNR" id="PIRNR002560"/>
    </source>
</evidence>
<dbReference type="InterPro" id="IPR012347">
    <property type="entry name" value="Ferritin-like"/>
</dbReference>
<dbReference type="InterPro" id="IPR002024">
    <property type="entry name" value="Bacterioferritin"/>
</dbReference>
<feature type="binding site" evidence="7">
    <location>
        <position position="51"/>
    </location>
    <ligand>
        <name>Fe cation</name>
        <dbReference type="ChEBI" id="CHEBI:24875"/>
        <label>1</label>
    </ligand>
</feature>
<keyword evidence="12" id="KW-1185">Reference proteome</keyword>
<feature type="domain" description="Ferritin-like diiron" evidence="10">
    <location>
        <begin position="1"/>
        <end position="145"/>
    </location>
</feature>
<accession>A0A7J4ZUV5</accession>
<keyword evidence="5 6" id="KW-0408">Iron</keyword>
<evidence type="ECO:0000256" key="3">
    <source>
        <dbReference type="ARBA" id="ARBA00022617"/>
    </source>
</evidence>
<dbReference type="EC" id="1.16.3.1" evidence="6"/>
<proteinExistence type="inferred from homology"/>
<evidence type="ECO:0000313" key="11">
    <source>
        <dbReference type="EMBL" id="KAB0667374.1"/>
    </source>
</evidence>
<dbReference type="EMBL" id="VZQZ01000001">
    <property type="protein sequence ID" value="KAB0667374.1"/>
    <property type="molecule type" value="Genomic_DNA"/>
</dbReference>
<dbReference type="GO" id="GO:0020037">
    <property type="term" value="F:heme binding"/>
    <property type="evidence" value="ECO:0007669"/>
    <property type="project" value="TreeGrafter"/>
</dbReference>
<evidence type="ECO:0000256" key="4">
    <source>
        <dbReference type="ARBA" id="ARBA00022723"/>
    </source>
</evidence>
<evidence type="ECO:0000256" key="1">
    <source>
        <dbReference type="ARBA" id="ARBA00008093"/>
    </source>
</evidence>
<dbReference type="SUPFAM" id="SSF47240">
    <property type="entry name" value="Ferritin-like"/>
    <property type="match status" value="1"/>
</dbReference>
<feature type="binding site" evidence="7">
    <location>
        <position position="18"/>
    </location>
    <ligand>
        <name>Fe cation</name>
        <dbReference type="ChEBI" id="CHEBI:24875"/>
        <label>1</label>
    </ligand>
</feature>
<comment type="similarity">
    <text evidence="1 6 8">Belongs to the bacterioferritin family.</text>
</comment>
<comment type="function">
    <text evidence="6">Iron-storage protein, whose ferroxidase center binds Fe(2+), oxidizes it using dioxygen to Fe(3+), and participates in the subsequent Fe(3+) oxide mineral core formation within the central cavity of the BFR protein shell.</text>
</comment>
<comment type="catalytic activity">
    <reaction evidence="6">
        <text>4 Fe(2+) + O2 + 4 H(+) = 4 Fe(3+) + 2 H2O</text>
        <dbReference type="Rhea" id="RHEA:11148"/>
        <dbReference type="ChEBI" id="CHEBI:15377"/>
        <dbReference type="ChEBI" id="CHEBI:15378"/>
        <dbReference type="ChEBI" id="CHEBI:15379"/>
        <dbReference type="ChEBI" id="CHEBI:29033"/>
        <dbReference type="ChEBI" id="CHEBI:29034"/>
        <dbReference type="EC" id="1.16.3.1"/>
    </reaction>
</comment>
<evidence type="ECO:0000256" key="9">
    <source>
        <dbReference type="SAM" id="Coils"/>
    </source>
</evidence>
<evidence type="ECO:0000256" key="7">
    <source>
        <dbReference type="PIRSR" id="PIRSR002560-1"/>
    </source>
</evidence>
<dbReference type="NCBIfam" id="TIGR00754">
    <property type="entry name" value="bfr"/>
    <property type="match status" value="1"/>
</dbReference>
<dbReference type="Gene3D" id="1.20.1260.10">
    <property type="match status" value="1"/>
</dbReference>
<feature type="binding site" evidence="7">
    <location>
        <position position="50"/>
    </location>
    <ligand>
        <name>Fe cation</name>
        <dbReference type="ChEBI" id="CHEBI:24875"/>
        <label>3</label>
    </ligand>
</feature>
<dbReference type="PRINTS" id="PR00601">
    <property type="entry name" value="BACFERRITIN"/>
</dbReference>
<sequence length="155" mass="18004">MKGNDKIIEHLNLRLAEELTAVNQYMVHSEMCDNWGYERLHHAIEKRAIDEMKHAEKLIARILFLEGRPIVSDLNKIHIGAEVPKMHENDWSAEEVAIKGYNKSIKLAVEVGDNGTRELLEAILREEEAHIDWLEAQLDQIKQMSPQNYLVEQMH</sequence>
<dbReference type="GO" id="GO:0006826">
    <property type="term" value="P:iron ion transport"/>
    <property type="evidence" value="ECO:0007669"/>
    <property type="project" value="InterPro"/>
</dbReference>
<organism evidence="11 12">
    <name type="scientific">Oryzomonas japonica</name>
    <dbReference type="NCBI Taxonomy" id="2603858"/>
    <lineage>
        <taxon>Bacteria</taxon>
        <taxon>Pseudomonadati</taxon>
        <taxon>Thermodesulfobacteriota</taxon>
        <taxon>Desulfuromonadia</taxon>
        <taxon>Geobacterales</taxon>
        <taxon>Geobacteraceae</taxon>
        <taxon>Oryzomonas</taxon>
    </lineage>
</organism>
<dbReference type="Proteomes" id="UP000420562">
    <property type="component" value="Unassembled WGS sequence"/>
</dbReference>
<feature type="binding site" description="axial binding residue" evidence="7">
    <location>
        <position position="52"/>
    </location>
    <ligand>
        <name>heme b</name>
        <dbReference type="ChEBI" id="CHEBI:60344"/>
        <note>ligand shared between dimeric partners</note>
    </ligand>
    <ligandPart>
        <name>Fe</name>
        <dbReference type="ChEBI" id="CHEBI:18248"/>
    </ligandPart>
</feature>
<keyword evidence="3 8" id="KW-0349">Heme</keyword>
<feature type="binding site" evidence="7">
    <location>
        <position position="54"/>
    </location>
    <ligand>
        <name>Fe cation</name>
        <dbReference type="ChEBI" id="CHEBI:24875"/>
        <label>1</label>
    </ligand>
</feature>
<evidence type="ECO:0000313" key="12">
    <source>
        <dbReference type="Proteomes" id="UP000420562"/>
    </source>
</evidence>
<feature type="binding site" evidence="7">
    <location>
        <position position="51"/>
    </location>
    <ligand>
        <name>Fe cation</name>
        <dbReference type="ChEBI" id="CHEBI:24875"/>
        <label>2</label>
    </ligand>
</feature>
<keyword evidence="2 6" id="KW-0409">Iron storage</keyword>
<dbReference type="RefSeq" id="WP_151126517.1">
    <property type="nucleotide sequence ID" value="NZ_VZQZ01000001.1"/>
</dbReference>
<protein>
    <recommendedName>
        <fullName evidence="6 8">Bacterioferritin</fullName>
        <ecNumber evidence="6">1.16.3.1</ecNumber>
    </recommendedName>
</protein>
<comment type="caution">
    <text evidence="11">The sequence shown here is derived from an EMBL/GenBank/DDBJ whole genome shotgun (WGS) entry which is preliminary data.</text>
</comment>
<dbReference type="InterPro" id="IPR009040">
    <property type="entry name" value="Ferritin-like_diiron"/>
</dbReference>
<evidence type="ECO:0000256" key="5">
    <source>
        <dbReference type="ARBA" id="ARBA00023004"/>
    </source>
</evidence>
<feature type="binding site" evidence="7">
    <location>
        <position position="127"/>
    </location>
    <ligand>
        <name>Fe cation</name>
        <dbReference type="ChEBI" id="CHEBI:24875"/>
        <label>1</label>
    </ligand>
</feature>
<dbReference type="PANTHER" id="PTHR30295:SF0">
    <property type="entry name" value="BACTERIOFERRITIN"/>
    <property type="match status" value="1"/>
</dbReference>
<dbReference type="CDD" id="cd00907">
    <property type="entry name" value="Bacterioferritin"/>
    <property type="match status" value="1"/>
</dbReference>
<dbReference type="InterPro" id="IPR009078">
    <property type="entry name" value="Ferritin-like_SF"/>
</dbReference>
<name>A0A7J4ZUV5_9BACT</name>
<dbReference type="AlphaFoldDB" id="A0A7J4ZUV5"/>
<evidence type="ECO:0000259" key="10">
    <source>
        <dbReference type="PROSITE" id="PS50905"/>
    </source>
</evidence>
<reference evidence="11 12" key="1">
    <citation type="submission" date="2019-09" db="EMBL/GenBank/DDBJ databases">
        <title>Geobacter sp. Red96, a novel strain isolated from paddy soil.</title>
        <authorList>
            <person name="Xu Z."/>
            <person name="Masuda Y."/>
            <person name="Itoh H."/>
            <person name="Senoo K."/>
        </authorList>
    </citation>
    <scope>NUCLEOTIDE SEQUENCE [LARGE SCALE GENOMIC DNA]</scope>
    <source>
        <strain evidence="11 12">Red96</strain>
    </source>
</reference>
<feature type="coiled-coil region" evidence="9">
    <location>
        <begin position="117"/>
        <end position="144"/>
    </location>
</feature>
<dbReference type="PROSITE" id="PS00549">
    <property type="entry name" value="BACTERIOFERRITIN"/>
    <property type="match status" value="1"/>
</dbReference>
<dbReference type="GO" id="GO:0008199">
    <property type="term" value="F:ferric iron binding"/>
    <property type="evidence" value="ECO:0007669"/>
    <property type="project" value="InterPro"/>
</dbReference>
<feature type="binding site" evidence="7">
    <location>
        <position position="94"/>
    </location>
    <ligand>
        <name>Fe cation</name>
        <dbReference type="ChEBI" id="CHEBI:24875"/>
        <label>2</label>
    </ligand>
</feature>
<feature type="binding site" evidence="7">
    <location>
        <position position="127"/>
    </location>
    <ligand>
        <name>Fe cation</name>
        <dbReference type="ChEBI" id="CHEBI:24875"/>
        <label>2</label>
    </ligand>
</feature>
<dbReference type="Pfam" id="PF00210">
    <property type="entry name" value="Ferritin"/>
    <property type="match status" value="1"/>
</dbReference>
<dbReference type="GO" id="GO:0006879">
    <property type="term" value="P:intracellular iron ion homeostasis"/>
    <property type="evidence" value="ECO:0007669"/>
    <property type="project" value="UniProtKB-KW"/>
</dbReference>
<evidence type="ECO:0000256" key="8">
    <source>
        <dbReference type="RuleBase" id="RU000623"/>
    </source>
</evidence>
<dbReference type="PROSITE" id="PS50905">
    <property type="entry name" value="FERRITIN_LIKE"/>
    <property type="match status" value="1"/>
</dbReference>
<feature type="binding site" evidence="7">
    <location>
        <position position="130"/>
    </location>
    <ligand>
        <name>Fe cation</name>
        <dbReference type="ChEBI" id="CHEBI:24875"/>
        <label>2</label>
    </ligand>
</feature>